<dbReference type="Proteomes" id="UP000267164">
    <property type="component" value="Chromosome"/>
</dbReference>
<dbReference type="EMBL" id="CP032568">
    <property type="protein sequence ID" value="AYF74804.1"/>
    <property type="molecule type" value="Genomic_DNA"/>
</dbReference>
<accession>A0A386ZCH2</accession>
<protein>
    <recommendedName>
        <fullName evidence="3">Fe-S cluster assembly protein HesB</fullName>
    </recommendedName>
</protein>
<dbReference type="InterPro" id="IPR035903">
    <property type="entry name" value="HesB-like_dom_sf"/>
</dbReference>
<reference evidence="1 2" key="1">
    <citation type="submission" date="2018-09" db="EMBL/GenBank/DDBJ databases">
        <title>Nocardia yunnanensis sp. nov., an actinomycete isolated from a soil sample.</title>
        <authorList>
            <person name="Zhang J."/>
        </authorList>
    </citation>
    <scope>NUCLEOTIDE SEQUENCE [LARGE SCALE GENOMIC DNA]</scope>
    <source>
        <strain evidence="1 2">CFHS0054</strain>
    </source>
</reference>
<dbReference type="RefSeq" id="WP_120736721.1">
    <property type="nucleotide sequence ID" value="NZ_CP032568.1"/>
</dbReference>
<evidence type="ECO:0000313" key="1">
    <source>
        <dbReference type="EMBL" id="AYF74804.1"/>
    </source>
</evidence>
<evidence type="ECO:0008006" key="3">
    <source>
        <dbReference type="Google" id="ProtNLM"/>
    </source>
</evidence>
<name>A0A386ZCH2_9NOCA</name>
<dbReference type="SUPFAM" id="SSF89360">
    <property type="entry name" value="HesB-like domain"/>
    <property type="match status" value="1"/>
</dbReference>
<organism evidence="1 2">
    <name type="scientific">Nocardia yunnanensis</name>
    <dbReference type="NCBI Taxonomy" id="2382165"/>
    <lineage>
        <taxon>Bacteria</taxon>
        <taxon>Bacillati</taxon>
        <taxon>Actinomycetota</taxon>
        <taxon>Actinomycetes</taxon>
        <taxon>Mycobacteriales</taxon>
        <taxon>Nocardiaceae</taxon>
        <taxon>Nocardia</taxon>
    </lineage>
</organism>
<dbReference type="OrthoDB" id="4554527at2"/>
<sequence length="99" mass="10531">MLVLTPNAVDVVRDITTQEGVPPQAGLRISTPDHAQSFELAITEAPAEDDEVVISEGARVFLDQDAAAFLDDKILDTGLDPQGNTAFVIEPRADGTPTE</sequence>
<dbReference type="KEGG" id="nyu:D7D52_14060"/>
<dbReference type="Gene3D" id="2.60.300.12">
    <property type="entry name" value="HesB-like domain"/>
    <property type="match status" value="1"/>
</dbReference>
<evidence type="ECO:0000313" key="2">
    <source>
        <dbReference type="Proteomes" id="UP000267164"/>
    </source>
</evidence>
<proteinExistence type="predicted"/>
<gene>
    <name evidence="1" type="ORF">D7D52_14060</name>
</gene>
<dbReference type="AlphaFoldDB" id="A0A386ZCH2"/>
<keyword evidence="2" id="KW-1185">Reference proteome</keyword>